<organism evidence="1 2">
    <name type="scientific">Pandoravirus inopinatum</name>
    <dbReference type="NCBI Taxonomy" id="1605721"/>
    <lineage>
        <taxon>Viruses</taxon>
        <taxon>Pandoravirus</taxon>
    </lineage>
</organism>
<sequence>MTAVAPVWLAVLIHGPSPFRLWAPTAGHATASVPGPRLFPCADPLPPHVAPLFSFLSVAPSAPPNTGPFFFNKEKKPFLNPLFVFRAGALSLCAAETPGSSPTCRALFCRWTRRDVLASQTKNIFF</sequence>
<name>A0A0B5JEX2_9VIRU</name>
<proteinExistence type="predicted"/>
<evidence type="ECO:0000313" key="1">
    <source>
        <dbReference type="EMBL" id="AJF98362.1"/>
    </source>
</evidence>
<dbReference type="EMBL" id="KP136319">
    <property type="protein sequence ID" value="AJF98362.1"/>
    <property type="molecule type" value="Genomic_DNA"/>
</dbReference>
<dbReference type="Proteomes" id="UP000202511">
    <property type="component" value="Segment"/>
</dbReference>
<evidence type="ECO:0000313" key="2">
    <source>
        <dbReference type="Proteomes" id="UP000202511"/>
    </source>
</evidence>
<dbReference type="KEGG" id="vg:23463279"/>
<protein>
    <submittedName>
        <fullName evidence="1">Uncharacterized protein</fullName>
    </submittedName>
</protein>
<reference evidence="1 2" key="1">
    <citation type="journal article" date="2015" name="Parasitol. Res.">
        <title>Viruses in close associations with free-living amoebae.</title>
        <authorList>
            <person name="Scheid P."/>
        </authorList>
    </citation>
    <scope>NUCLEOTIDE SEQUENCE [LARGE SCALE GENOMIC DNA]</scope>
    <source>
        <strain evidence="1">KlaHel</strain>
    </source>
</reference>
<dbReference type="RefSeq" id="YP_009120597.1">
    <property type="nucleotide sequence ID" value="NC_026440.1"/>
</dbReference>
<dbReference type="GeneID" id="23463279"/>
<accession>A0A0B5JEX2</accession>